<evidence type="ECO:0000256" key="5">
    <source>
        <dbReference type="ARBA" id="ARBA00022679"/>
    </source>
</evidence>
<dbReference type="EMBL" id="FWFW01000012">
    <property type="protein sequence ID" value="SLN61215.1"/>
    <property type="molecule type" value="Genomic_DNA"/>
</dbReference>
<keyword evidence="8" id="KW-0472">Membrane</keyword>
<dbReference type="Gene3D" id="3.40.50.11720">
    <property type="entry name" value="3-Deoxy-D-manno-octulosonic-acid transferase, N-terminal domain"/>
    <property type="match status" value="1"/>
</dbReference>
<evidence type="ECO:0000256" key="6">
    <source>
        <dbReference type="ARBA" id="ARBA00031445"/>
    </source>
</evidence>
<dbReference type="STRING" id="658057.SAMN04488032_11271"/>
<dbReference type="EC" id="2.4.99.12" evidence="3 8"/>
<organism evidence="10 11">
    <name type="scientific">Pacificibacter marinus</name>
    <dbReference type="NCBI Taxonomy" id="658057"/>
    <lineage>
        <taxon>Bacteria</taxon>
        <taxon>Pseudomonadati</taxon>
        <taxon>Pseudomonadota</taxon>
        <taxon>Alphaproteobacteria</taxon>
        <taxon>Rhodobacterales</taxon>
        <taxon>Roseobacteraceae</taxon>
        <taxon>Pacificibacter</taxon>
    </lineage>
</organism>
<comment type="pathway">
    <text evidence="2 8">Bacterial outer membrane biogenesis; LPS core biosynthesis.</text>
</comment>
<proteinExistence type="inferred from homology"/>
<evidence type="ECO:0000256" key="2">
    <source>
        <dbReference type="ARBA" id="ARBA00004713"/>
    </source>
</evidence>
<dbReference type="OrthoDB" id="9789797at2"/>
<dbReference type="PANTHER" id="PTHR42755:SF1">
    <property type="entry name" value="3-DEOXY-D-MANNO-OCTULOSONIC ACID TRANSFERASE, MITOCHONDRIAL-RELATED"/>
    <property type="match status" value="1"/>
</dbReference>
<dbReference type="UniPathway" id="UPA00958"/>
<evidence type="ECO:0000256" key="7">
    <source>
        <dbReference type="ARBA" id="ARBA00049183"/>
    </source>
</evidence>
<evidence type="ECO:0000313" key="11">
    <source>
        <dbReference type="Proteomes" id="UP000193307"/>
    </source>
</evidence>
<comment type="subcellular location">
    <subcellularLocation>
        <location evidence="8">Cell membrane</location>
    </subcellularLocation>
</comment>
<evidence type="ECO:0000256" key="3">
    <source>
        <dbReference type="ARBA" id="ARBA00012621"/>
    </source>
</evidence>
<dbReference type="Pfam" id="PF04413">
    <property type="entry name" value="Glycos_transf_N"/>
    <property type="match status" value="1"/>
</dbReference>
<feature type="domain" description="3-deoxy-D-manno-octulosonic-acid transferase N-terminal" evidence="9">
    <location>
        <begin position="41"/>
        <end position="209"/>
    </location>
</feature>
<dbReference type="Gene3D" id="3.40.50.2000">
    <property type="entry name" value="Glycogen Phosphorylase B"/>
    <property type="match status" value="1"/>
</dbReference>
<dbReference type="InterPro" id="IPR007507">
    <property type="entry name" value="Glycos_transf_N"/>
</dbReference>
<keyword evidence="5 8" id="KW-0808">Transferase</keyword>
<keyword evidence="8" id="KW-0448">Lipopolysaccharide biosynthesis</keyword>
<dbReference type="PANTHER" id="PTHR42755">
    <property type="entry name" value="3-DEOXY-MANNO-OCTULOSONATE CYTIDYLYLTRANSFERASE"/>
    <property type="match status" value="1"/>
</dbReference>
<evidence type="ECO:0000256" key="4">
    <source>
        <dbReference type="ARBA" id="ARBA00019077"/>
    </source>
</evidence>
<gene>
    <name evidence="10" type="primary">waaA_2</name>
    <name evidence="10" type="ORF">PAM7971_03163</name>
</gene>
<comment type="function">
    <text evidence="1 8">Involved in lipopolysaccharide (LPS) biosynthesis. Catalyzes the transfer of 3-deoxy-D-manno-octulosonate (Kdo) residue(s) from CMP-Kdo to lipid IV(A), the tetraacyldisaccharide-1,4'-bisphosphate precursor of lipid A.</text>
</comment>
<dbReference type="GO" id="GO:0009244">
    <property type="term" value="P:lipopolysaccharide core region biosynthetic process"/>
    <property type="evidence" value="ECO:0007669"/>
    <property type="project" value="UniProtKB-UniRule"/>
</dbReference>
<evidence type="ECO:0000256" key="8">
    <source>
        <dbReference type="RuleBase" id="RU365103"/>
    </source>
</evidence>
<dbReference type="AlphaFoldDB" id="A0A1Y5TCZ8"/>
<reference evidence="10 11" key="1">
    <citation type="submission" date="2017-03" db="EMBL/GenBank/DDBJ databases">
        <authorList>
            <person name="Afonso C.L."/>
            <person name="Miller P.J."/>
            <person name="Scott M.A."/>
            <person name="Spackman E."/>
            <person name="Goraichik I."/>
            <person name="Dimitrov K.M."/>
            <person name="Suarez D.L."/>
            <person name="Swayne D.E."/>
        </authorList>
    </citation>
    <scope>NUCLEOTIDE SEQUENCE [LARGE SCALE GENOMIC DNA]</scope>
    <source>
        <strain evidence="10 11">CECT 7971</strain>
    </source>
</reference>
<name>A0A1Y5TCZ8_9RHOB</name>
<dbReference type="RefSeq" id="WP_085850258.1">
    <property type="nucleotide sequence ID" value="NZ_FNZV01000012.1"/>
</dbReference>
<protein>
    <recommendedName>
        <fullName evidence="4 8">3-deoxy-D-manno-octulosonic acid transferase</fullName>
        <shortName evidence="8">Kdo transferase</shortName>
        <ecNumber evidence="3 8">2.4.99.12</ecNumber>
    </recommendedName>
    <alternativeName>
        <fullName evidence="6 8">Lipid IV(A) 3-deoxy-D-manno-octulosonic acid transferase</fullName>
    </alternativeName>
</protein>
<dbReference type="GO" id="GO:0043842">
    <property type="term" value="F:Kdo transferase activity"/>
    <property type="evidence" value="ECO:0007669"/>
    <property type="project" value="UniProtKB-EC"/>
</dbReference>
<comment type="similarity">
    <text evidence="8">Belongs to the glycosyltransferase group 1 family.</text>
</comment>
<comment type="catalytic activity">
    <reaction evidence="7 8">
        <text>lipid IVA (E. coli) + CMP-3-deoxy-beta-D-manno-octulosonate = alpha-Kdo-(2-&gt;6)-lipid IVA (E. coli) + CMP + H(+)</text>
        <dbReference type="Rhea" id="RHEA:28066"/>
        <dbReference type="ChEBI" id="CHEBI:15378"/>
        <dbReference type="ChEBI" id="CHEBI:58603"/>
        <dbReference type="ChEBI" id="CHEBI:60364"/>
        <dbReference type="ChEBI" id="CHEBI:60377"/>
        <dbReference type="ChEBI" id="CHEBI:85987"/>
        <dbReference type="EC" id="2.4.99.12"/>
    </reaction>
</comment>
<dbReference type="GO" id="GO:0005886">
    <property type="term" value="C:plasma membrane"/>
    <property type="evidence" value="ECO:0007669"/>
    <property type="project" value="UniProtKB-SubCell"/>
</dbReference>
<keyword evidence="10" id="KW-0328">Glycosyltransferase</keyword>
<evidence type="ECO:0000313" key="10">
    <source>
        <dbReference type="EMBL" id="SLN61215.1"/>
    </source>
</evidence>
<dbReference type="InterPro" id="IPR038107">
    <property type="entry name" value="Glycos_transf_N_sf"/>
</dbReference>
<dbReference type="Proteomes" id="UP000193307">
    <property type="component" value="Unassembled WGS sequence"/>
</dbReference>
<keyword evidence="11" id="KW-1185">Reference proteome</keyword>
<dbReference type="GO" id="GO:0009245">
    <property type="term" value="P:lipid A biosynthetic process"/>
    <property type="evidence" value="ECO:0007669"/>
    <property type="project" value="TreeGrafter"/>
</dbReference>
<evidence type="ECO:0000256" key="1">
    <source>
        <dbReference type="ARBA" id="ARBA00003394"/>
    </source>
</evidence>
<keyword evidence="8" id="KW-1003">Cell membrane</keyword>
<evidence type="ECO:0000259" key="9">
    <source>
        <dbReference type="Pfam" id="PF04413"/>
    </source>
</evidence>
<sequence>MARPLSLIAYAAFSSRSETAVQALLEQQLAAGAVAQAEAFQRLAQNAPTRPKGSVIWLNAGSPRAIASAIELFRRLKDERPDLSGILTTTLKSPLPHVLPDDLYMAHAPDERLSIVRRFLDHWAPNCLVWVGGAFRPALIEQVQARGIPSISCDAPDGAYALDIPQTIPGLRVAALGMFEHVFVGRAANAALWRRAGLSIDSIEVLGHLEEGGRAPTVNEAELDALSQEIGIRPAWFAAHITVGEINDVICAHKTALRRAHRLLLIISTDSNDAASQIEMYCAEIGLNAITRTSAAQISEAVQVLIVSNASEDGLWYRLAPVSFLGHSLTNSGGCDPYPAATFGSAIVHGPNVANHTSSYDRFLAASAARRIKAGTQLGEAITELLAPDTAALMASAAWQVCSEGAEVTDRVAELIHEILDLREGMPS</sequence>
<dbReference type="InterPro" id="IPR039901">
    <property type="entry name" value="Kdotransferase"/>
</dbReference>
<accession>A0A1Y5TCZ8</accession>